<organism evidence="3 4">
    <name type="scientific">Rhizobium setariae</name>
    <dbReference type="NCBI Taxonomy" id="2801340"/>
    <lineage>
        <taxon>Bacteria</taxon>
        <taxon>Pseudomonadati</taxon>
        <taxon>Pseudomonadota</taxon>
        <taxon>Alphaproteobacteria</taxon>
        <taxon>Hyphomicrobiales</taxon>
        <taxon>Rhizobiaceae</taxon>
        <taxon>Rhizobium/Agrobacterium group</taxon>
        <taxon>Rhizobium</taxon>
    </lineage>
</organism>
<dbReference type="EMBL" id="JAEQNC010000007">
    <property type="protein sequence ID" value="MBL0373286.1"/>
    <property type="molecule type" value="Genomic_DNA"/>
</dbReference>
<dbReference type="RefSeq" id="WP_201659469.1">
    <property type="nucleotide sequence ID" value="NZ_JAEQNC010000007.1"/>
</dbReference>
<reference evidence="3" key="1">
    <citation type="submission" date="2021-01" db="EMBL/GenBank/DDBJ databases">
        <title>Rhizobium sp. strain KVB221 16S ribosomal RNA gene Genome sequencing and assembly.</title>
        <authorList>
            <person name="Kang M."/>
        </authorList>
    </citation>
    <scope>NUCLEOTIDE SEQUENCE</scope>
    <source>
        <strain evidence="3">KVB221</strain>
    </source>
</reference>
<dbReference type="PANTHER" id="PTHR12526">
    <property type="entry name" value="GLYCOSYLTRANSFERASE"/>
    <property type="match status" value="1"/>
</dbReference>
<dbReference type="InterPro" id="IPR001296">
    <property type="entry name" value="Glyco_trans_1"/>
</dbReference>
<feature type="domain" description="Glycosyltransferase subfamily 4-like N-terminal" evidence="2">
    <location>
        <begin position="30"/>
        <end position="187"/>
    </location>
</feature>
<feature type="domain" description="Glycosyl transferase family 1" evidence="1">
    <location>
        <begin position="200"/>
        <end position="353"/>
    </location>
</feature>
<dbReference type="PANTHER" id="PTHR12526:SF630">
    <property type="entry name" value="GLYCOSYLTRANSFERASE"/>
    <property type="match status" value="1"/>
</dbReference>
<evidence type="ECO:0000313" key="4">
    <source>
        <dbReference type="Proteomes" id="UP000633219"/>
    </source>
</evidence>
<sequence>MNQLVGSLRRAATGETPTKVVIVLPALGAGGSEHVVNLVANHWVGLGFEVTIVTLEPPDARPYYSFSSAIRIVRVGVPAQRASRLKAAWLAVQRVRRIRRTIQAVRPDFVLSFLTRTNVLSLIATWGSGIPTIVSERNNPEAQPFGGVWKWLQKRLYPHAFGLVTMTEGALDYFAPHGRRKTWVIPNAVDLPQEWKNMRGGNRLTAVGRLTHQKGFDLLLEAFARIEASFPDWKLVIWGEGEDRAALEGKRRDLGLDGRVDMPGVTGRPGQWIETADVFVLSSRYEGWGIVLLEAMAAGLPVVSFNCQFGPSAMVTDGEDGLLVESGNAEALADALASVLADSDLRVRLSEAAVESAARYMPERILAQWDGVASEALANSRKKVTA</sequence>
<gene>
    <name evidence="3" type="ORF">JJB09_14710</name>
</gene>
<dbReference type="Gene3D" id="3.40.50.2000">
    <property type="entry name" value="Glycogen Phosphorylase B"/>
    <property type="match status" value="2"/>
</dbReference>
<evidence type="ECO:0000259" key="2">
    <source>
        <dbReference type="Pfam" id="PF13579"/>
    </source>
</evidence>
<dbReference type="CDD" id="cd03820">
    <property type="entry name" value="GT4_AmsD-like"/>
    <property type="match status" value="1"/>
</dbReference>
<protein>
    <submittedName>
        <fullName evidence="3">Glycosyltransferase family 4 protein</fullName>
    </submittedName>
</protein>
<dbReference type="InterPro" id="IPR028098">
    <property type="entry name" value="Glyco_trans_4-like_N"/>
</dbReference>
<dbReference type="Pfam" id="PF13579">
    <property type="entry name" value="Glyco_trans_4_4"/>
    <property type="match status" value="1"/>
</dbReference>
<proteinExistence type="predicted"/>
<name>A0A936YRK3_9HYPH</name>
<keyword evidence="4" id="KW-1185">Reference proteome</keyword>
<dbReference type="Pfam" id="PF00534">
    <property type="entry name" value="Glycos_transf_1"/>
    <property type="match status" value="1"/>
</dbReference>
<evidence type="ECO:0000259" key="1">
    <source>
        <dbReference type="Pfam" id="PF00534"/>
    </source>
</evidence>
<dbReference type="AlphaFoldDB" id="A0A936YRK3"/>
<evidence type="ECO:0000313" key="3">
    <source>
        <dbReference type="EMBL" id="MBL0373286.1"/>
    </source>
</evidence>
<dbReference type="SUPFAM" id="SSF53756">
    <property type="entry name" value="UDP-Glycosyltransferase/glycogen phosphorylase"/>
    <property type="match status" value="1"/>
</dbReference>
<accession>A0A936YRK3</accession>
<dbReference type="Proteomes" id="UP000633219">
    <property type="component" value="Unassembled WGS sequence"/>
</dbReference>
<dbReference type="GO" id="GO:0016757">
    <property type="term" value="F:glycosyltransferase activity"/>
    <property type="evidence" value="ECO:0007669"/>
    <property type="project" value="InterPro"/>
</dbReference>
<comment type="caution">
    <text evidence="3">The sequence shown here is derived from an EMBL/GenBank/DDBJ whole genome shotgun (WGS) entry which is preliminary data.</text>
</comment>